<evidence type="ECO:0000256" key="14">
    <source>
        <dbReference type="ARBA" id="ARBA00023212"/>
    </source>
</evidence>
<dbReference type="InterPro" id="IPR057546">
    <property type="entry name" value="HEAT_GCN1"/>
</dbReference>
<dbReference type="GO" id="GO:0045180">
    <property type="term" value="C:basal cortex"/>
    <property type="evidence" value="ECO:0007669"/>
    <property type="project" value="TreeGrafter"/>
</dbReference>
<dbReference type="Pfam" id="PF21041">
    <property type="entry name" value="XMAP215_CLASP_TOG"/>
    <property type="match status" value="1"/>
</dbReference>
<evidence type="ECO:0000256" key="10">
    <source>
        <dbReference type="ARBA" id="ARBA00022737"/>
    </source>
</evidence>
<dbReference type="Ensembl" id="ENSAOWT00000020078.1">
    <property type="protein sequence ID" value="ENSAOWP00000017691.1"/>
    <property type="gene ID" value="ENSAOWG00000012082.1"/>
</dbReference>
<feature type="compositionally biased region" description="Polar residues" evidence="19">
    <location>
        <begin position="1123"/>
        <end position="1144"/>
    </location>
</feature>
<evidence type="ECO:0000256" key="16">
    <source>
        <dbReference type="ARBA" id="ARBA00023328"/>
    </source>
</evidence>
<evidence type="ECO:0000256" key="2">
    <source>
        <dbReference type="ARBA" id="ARBA00004300"/>
    </source>
</evidence>
<dbReference type="GO" id="GO:0040001">
    <property type="term" value="P:establishment of mitotic spindle localization"/>
    <property type="evidence" value="ECO:0007669"/>
    <property type="project" value="TreeGrafter"/>
</dbReference>
<dbReference type="GO" id="GO:0051301">
    <property type="term" value="P:cell division"/>
    <property type="evidence" value="ECO:0007669"/>
    <property type="project" value="UniProtKB-KW"/>
</dbReference>
<dbReference type="GO" id="GO:0005813">
    <property type="term" value="C:centrosome"/>
    <property type="evidence" value="ECO:0007669"/>
    <property type="project" value="UniProtKB-SubCell"/>
</dbReference>
<dbReference type="Pfam" id="PF23271">
    <property type="entry name" value="HEAT_GCN1"/>
    <property type="match status" value="1"/>
</dbReference>
<feature type="region of interest" description="Disordered" evidence="19">
    <location>
        <begin position="1208"/>
        <end position="1243"/>
    </location>
</feature>
<dbReference type="SMART" id="SM01349">
    <property type="entry name" value="TOG"/>
    <property type="match status" value="4"/>
</dbReference>
<dbReference type="InterPro" id="IPR016024">
    <property type="entry name" value="ARM-type_fold"/>
</dbReference>
<comment type="similarity">
    <text evidence="5">Belongs to the CLASP family.</text>
</comment>
<evidence type="ECO:0000256" key="17">
    <source>
        <dbReference type="PROSITE-ProRule" id="PRU00103"/>
    </source>
</evidence>
<feature type="compositionally biased region" description="Low complexity" evidence="19">
    <location>
        <begin position="563"/>
        <end position="575"/>
    </location>
</feature>
<dbReference type="InterPro" id="IPR011989">
    <property type="entry name" value="ARM-like"/>
</dbReference>
<keyword evidence="8" id="KW-0132">Cell division</keyword>
<feature type="compositionally biased region" description="Basic and acidic residues" evidence="19">
    <location>
        <begin position="1177"/>
        <end position="1194"/>
    </location>
</feature>
<dbReference type="GO" id="GO:0005881">
    <property type="term" value="C:cytoplasmic microtubule"/>
    <property type="evidence" value="ECO:0007669"/>
    <property type="project" value="TreeGrafter"/>
</dbReference>
<feature type="domain" description="TOG" evidence="20">
    <location>
        <begin position="853"/>
        <end position="1107"/>
    </location>
</feature>
<dbReference type="FunFam" id="1.25.10.10:FF:000001">
    <property type="entry name" value="CLIP-associating protein 1 isoform 2"/>
    <property type="match status" value="1"/>
</dbReference>
<feature type="domain" description="TOG" evidence="20">
    <location>
        <begin position="296"/>
        <end position="529"/>
    </location>
</feature>
<keyword evidence="12" id="KW-0995">Kinetochore</keyword>
<proteinExistence type="inferred from homology"/>
<dbReference type="Proteomes" id="UP000694424">
    <property type="component" value="Unplaced"/>
</dbReference>
<evidence type="ECO:0000256" key="6">
    <source>
        <dbReference type="ARBA" id="ARBA00022454"/>
    </source>
</evidence>
<feature type="coiled-coil region" evidence="18">
    <location>
        <begin position="1282"/>
        <end position="1313"/>
    </location>
</feature>
<keyword evidence="6" id="KW-0158">Chromosome</keyword>
<keyword evidence="16" id="KW-0137">Centromere</keyword>
<feature type="compositionally biased region" description="Polar residues" evidence="19">
    <location>
        <begin position="634"/>
        <end position="646"/>
    </location>
</feature>
<evidence type="ECO:0000256" key="15">
    <source>
        <dbReference type="ARBA" id="ARBA00023306"/>
    </source>
</evidence>
<accession>A0A8B9PYB3</accession>
<feature type="domain" description="TOG" evidence="20">
    <location>
        <begin position="1272"/>
        <end position="1505"/>
    </location>
</feature>
<dbReference type="FunFam" id="1.25.10.10:FF:000005">
    <property type="entry name" value="CLIP-associating protein 1 isoform 2"/>
    <property type="match status" value="1"/>
</dbReference>
<feature type="region of interest" description="Disordered" evidence="19">
    <location>
        <begin position="1174"/>
        <end position="1196"/>
    </location>
</feature>
<evidence type="ECO:0000256" key="13">
    <source>
        <dbReference type="ARBA" id="ARBA00023034"/>
    </source>
</evidence>
<evidence type="ECO:0000256" key="5">
    <source>
        <dbReference type="ARBA" id="ARBA00009549"/>
    </source>
</evidence>
<evidence type="ECO:0000256" key="18">
    <source>
        <dbReference type="SAM" id="Coils"/>
    </source>
</evidence>
<evidence type="ECO:0000313" key="22">
    <source>
        <dbReference type="Proteomes" id="UP000694424"/>
    </source>
</evidence>
<evidence type="ECO:0000256" key="1">
    <source>
        <dbReference type="ARBA" id="ARBA00004186"/>
    </source>
</evidence>
<evidence type="ECO:0000256" key="11">
    <source>
        <dbReference type="ARBA" id="ARBA00022776"/>
    </source>
</evidence>
<evidence type="ECO:0000256" key="3">
    <source>
        <dbReference type="ARBA" id="ARBA00004601"/>
    </source>
</evidence>
<dbReference type="GO" id="GO:0090307">
    <property type="term" value="P:mitotic spindle assembly"/>
    <property type="evidence" value="ECO:0007669"/>
    <property type="project" value="TreeGrafter"/>
</dbReference>
<evidence type="ECO:0000256" key="9">
    <source>
        <dbReference type="ARBA" id="ARBA00022701"/>
    </source>
</evidence>
<feature type="repeat" description="HEAT" evidence="17">
    <location>
        <begin position="147"/>
        <end position="185"/>
    </location>
</feature>
<dbReference type="GO" id="GO:1902903">
    <property type="term" value="P:regulation of supramolecular fiber organization"/>
    <property type="evidence" value="ECO:0007669"/>
    <property type="project" value="UniProtKB-ARBA"/>
</dbReference>
<feature type="region of interest" description="Disordered" evidence="19">
    <location>
        <begin position="526"/>
        <end position="582"/>
    </location>
</feature>
<keyword evidence="10" id="KW-0677">Repeat</keyword>
<dbReference type="InterPro" id="IPR048491">
    <property type="entry name" value="XMAP215_CLASP_TOG"/>
</dbReference>
<dbReference type="GO" id="GO:0031110">
    <property type="term" value="P:regulation of microtubule polymerization or depolymerization"/>
    <property type="evidence" value="ECO:0007669"/>
    <property type="project" value="UniProtKB-ARBA"/>
</dbReference>
<dbReference type="SUPFAM" id="SSF48371">
    <property type="entry name" value="ARM repeat"/>
    <property type="match status" value="2"/>
</dbReference>
<dbReference type="GO" id="GO:0008017">
    <property type="term" value="F:microtubule binding"/>
    <property type="evidence" value="ECO:0007669"/>
    <property type="project" value="TreeGrafter"/>
</dbReference>
<sequence length="1516" mass="166169">MQVGQELLEYLSDPARSPDLELDQQRLDKVVDELTGWVNSSNFKVALLGLDVLGAFVDRLSGRFKSYIGTVLLPLIDRMGDAKDQVREQAQNLILKLMDEAAPPMYIWERLAVGFKHKNYRSREGVCLCLTATLNTYGAQPLILSKLVPHLCMLFGDSNSQVRDAAILAIVEVYRHVGEKVRIDLNKRGIPPGRLQTIFAKFDEVRNSGNMILSSISDKSFDDEESVDGNRPSSAASAFKVPAPKKPGNPLNSARKPGSAGGPKVGGSSKEGGAGAVDEDDFIKAFTDVPTVQIYSSRELEETLNKIREILSDDKHDWDQRTNALRKVRSLLVAGAAQYDGFFQHLRLLDGAFKLSAKDLRSQVVREACITVAHLSTVLGNKFDHGAEAIVPTLFNLVPNSAKVMATSGCAAIRFIIRHTHVPRLIPLITSNCTSKSVAVRRRSFEFLDLLLQEWQTHSLERHAAVLVETIKKGIHDADAEARVEARKAYLGLRNHFPSEAETLYNSLEPPYQRSLQTYLKNSGSIASLPQSDRSSSSSQESLNRPLSSKWSAASPASLAGRVSGSSSKSVPSPGTLQRSRSDIDVNAAAGAKARHAAGQTAGAGRLSAAGLPPGSYASLEDTSDKMDGRVRTKLSTPSVGIGNSKTDSRGRSRTKVVSQSQPGSRSGSPGRVLTTTTLSTMNTGVQRVLVNPAAAQKRSKIPRSQGCSREASPSRLSVARGSRIPRPSVSQGCSREASRESSRDTSPVRSFPPLASRHHSRSTGALYAPDAYGATGTGFGISQSSRLSSSVSAMRVLNTGSDVEEAVADALKKPVRRRYESYGMYSDDDANSDASSACSERSYSSRNGSIPTYMRQTEDVAEVLNRCASSNWSERKEGLLGLQNLLKNQRTLSRVELKRLCEIFTRMFADPHSKVFSMFLETLVDFIQVHKEDLQDWLFVLLTQLLKKMGADLLGSVQAKVQKALDVTRESFPNDLQFSILMRFTVDQTQTPSLKTVKPALQDQLRSFWSSKVKVAILKYIETLAQQMDPGDFVNSSETRLAVSRIITWTTEPKSSDVRKAAQSVLISLFELNTPEFTMLLGALPKTFQDGATKLLHNHLRNTGNSGQGSMGSPLTRPTPRSPASWSSPLTSPTNTSQNTLSPSAFDYDTENMNSEDIYSSLRGVTEAIQNFSFRSQEDMNEPVKRDSKKDDGDSICSASGIVDLRAGSGVSDTGRTALDNKTSLLNTMPPHSSPRSRDYNPYNYSDSISSFNKSALKEAMFDDDAEQFPDEPPMDHSDLVAELLKELSNHNERVEERKAALYELMKLTQEESFGVWDEHFKTILLLLLETLGDKEHAIRALALKVLREILRNQPARFKNYAELTIMKTLEAHKDPHKEVVRSAEEAASMLATSISPDQCIKVLCPIIQTADYPINLAAIKMQTKVIERVSKETLTQLLPEIVPGLIQGYDNSESSVRKACVFCLVAIHAVIGDELKPHLSQLTGSKMKLLNLYIKRAQTGSGPGDATADVSGQS</sequence>
<dbReference type="GO" id="GO:0005876">
    <property type="term" value="C:spindle microtubule"/>
    <property type="evidence" value="ECO:0007669"/>
    <property type="project" value="TreeGrafter"/>
</dbReference>
<comment type="subcellular location">
    <subcellularLocation>
        <location evidence="4">Chromosome</location>
        <location evidence="4">Centromere</location>
        <location evidence="4">Kinetochore</location>
    </subcellularLocation>
    <subcellularLocation>
        <location evidence="2">Cytoplasm</location>
        <location evidence="2">Cytoskeleton</location>
        <location evidence="2">Microtubule organizing center</location>
        <location evidence="2">Centrosome</location>
    </subcellularLocation>
    <subcellularLocation>
        <location evidence="1">Cytoplasm</location>
        <location evidence="1">Cytoskeleton</location>
        <location evidence="1">Spindle</location>
    </subcellularLocation>
    <subcellularLocation>
        <location evidence="3">Golgi apparatus</location>
        <location evidence="3">trans-Golgi network</location>
    </subcellularLocation>
</comment>
<keyword evidence="9" id="KW-0493">Microtubule</keyword>
<keyword evidence="22" id="KW-1185">Reference proteome</keyword>
<dbReference type="Gene3D" id="1.25.10.10">
    <property type="entry name" value="Leucine-rich Repeat Variant"/>
    <property type="match status" value="4"/>
</dbReference>
<dbReference type="PANTHER" id="PTHR21567">
    <property type="entry name" value="CLASP"/>
    <property type="match status" value="1"/>
</dbReference>
<feature type="compositionally biased region" description="Low complexity" evidence="19">
    <location>
        <begin position="528"/>
        <end position="549"/>
    </location>
</feature>
<reference evidence="21" key="2">
    <citation type="submission" date="2025-09" db="UniProtKB">
        <authorList>
            <consortium name="Ensembl"/>
        </authorList>
    </citation>
    <scope>IDENTIFICATION</scope>
</reference>
<feature type="region of interest" description="Disordered" evidence="19">
    <location>
        <begin position="597"/>
        <end position="763"/>
    </location>
</feature>
<keyword evidence="18" id="KW-0175">Coiled coil</keyword>
<dbReference type="InterPro" id="IPR024395">
    <property type="entry name" value="CLASP_N_dom"/>
</dbReference>
<feature type="compositionally biased region" description="Polar residues" evidence="19">
    <location>
        <begin position="1212"/>
        <end position="1232"/>
    </location>
</feature>
<feature type="domain" description="TOG" evidence="20">
    <location>
        <begin position="1"/>
        <end position="211"/>
    </location>
</feature>
<reference evidence="21" key="1">
    <citation type="submission" date="2025-08" db="UniProtKB">
        <authorList>
            <consortium name="Ensembl"/>
        </authorList>
    </citation>
    <scope>IDENTIFICATION</scope>
</reference>
<dbReference type="Pfam" id="PF12348">
    <property type="entry name" value="CLASP_N"/>
    <property type="match status" value="1"/>
</dbReference>
<keyword evidence="7" id="KW-0963">Cytoplasm</keyword>
<evidence type="ECO:0000313" key="21">
    <source>
        <dbReference type="Ensembl" id="ENSAOWP00000017691.1"/>
    </source>
</evidence>
<keyword evidence="11" id="KW-0498">Mitosis</keyword>
<feature type="compositionally biased region" description="Low complexity" evidence="19">
    <location>
        <begin position="657"/>
        <end position="684"/>
    </location>
</feature>
<dbReference type="PANTHER" id="PTHR21567:SF30">
    <property type="entry name" value="CLIP-ASSOCIATING PROTEIN 2"/>
    <property type="match status" value="1"/>
</dbReference>
<keyword evidence="14" id="KW-0206">Cytoskeleton</keyword>
<dbReference type="GO" id="GO:0000776">
    <property type="term" value="C:kinetochore"/>
    <property type="evidence" value="ECO:0007669"/>
    <property type="project" value="UniProtKB-KW"/>
</dbReference>
<name>A0A8B9PYB3_APTOW</name>
<keyword evidence="15" id="KW-0131">Cell cycle</keyword>
<protein>
    <submittedName>
        <fullName evidence="21">Cytoplasmic linker associated protein 2</fullName>
    </submittedName>
</protein>
<evidence type="ECO:0000256" key="4">
    <source>
        <dbReference type="ARBA" id="ARBA00004629"/>
    </source>
</evidence>
<dbReference type="InterPro" id="IPR021133">
    <property type="entry name" value="HEAT_type_2"/>
</dbReference>
<evidence type="ECO:0000256" key="8">
    <source>
        <dbReference type="ARBA" id="ARBA00022618"/>
    </source>
</evidence>
<feature type="region of interest" description="Disordered" evidence="19">
    <location>
        <begin position="1100"/>
        <end position="1150"/>
    </location>
</feature>
<dbReference type="GO" id="GO:0072686">
    <property type="term" value="C:mitotic spindle"/>
    <property type="evidence" value="ECO:0007669"/>
    <property type="project" value="TreeGrafter"/>
</dbReference>
<dbReference type="GO" id="GO:0005794">
    <property type="term" value="C:Golgi apparatus"/>
    <property type="evidence" value="ECO:0007669"/>
    <property type="project" value="UniProtKB-SubCell"/>
</dbReference>
<feature type="region of interest" description="Disordered" evidence="19">
    <location>
        <begin position="221"/>
        <end position="276"/>
    </location>
</feature>
<evidence type="ECO:0000256" key="12">
    <source>
        <dbReference type="ARBA" id="ARBA00022838"/>
    </source>
</evidence>
<dbReference type="PROSITE" id="PS50077">
    <property type="entry name" value="HEAT_REPEAT"/>
    <property type="match status" value="1"/>
</dbReference>
<evidence type="ECO:0000259" key="20">
    <source>
        <dbReference type="SMART" id="SM01349"/>
    </source>
</evidence>
<dbReference type="Pfam" id="PF21040">
    <property type="entry name" value="CEP104-like_TOG"/>
    <property type="match status" value="1"/>
</dbReference>
<evidence type="ECO:0000256" key="7">
    <source>
        <dbReference type="ARBA" id="ARBA00022490"/>
    </source>
</evidence>
<dbReference type="FunFam" id="1.25.10.10:FF:000006">
    <property type="entry name" value="CLIP-associating protein 1 isoform 2"/>
    <property type="match status" value="1"/>
</dbReference>
<dbReference type="InterPro" id="IPR034085">
    <property type="entry name" value="TOG"/>
</dbReference>
<organism evidence="21 22">
    <name type="scientific">Apteryx owenii</name>
    <name type="common">Little spotted kiwi</name>
    <dbReference type="NCBI Taxonomy" id="8824"/>
    <lineage>
        <taxon>Eukaryota</taxon>
        <taxon>Metazoa</taxon>
        <taxon>Chordata</taxon>
        <taxon>Craniata</taxon>
        <taxon>Vertebrata</taxon>
        <taxon>Euteleostomi</taxon>
        <taxon>Archelosauria</taxon>
        <taxon>Archosauria</taxon>
        <taxon>Dinosauria</taxon>
        <taxon>Saurischia</taxon>
        <taxon>Theropoda</taxon>
        <taxon>Coelurosauria</taxon>
        <taxon>Aves</taxon>
        <taxon>Palaeognathae</taxon>
        <taxon>Apterygiformes</taxon>
        <taxon>Apterygidae</taxon>
        <taxon>Apteryx</taxon>
    </lineage>
</organism>
<feature type="compositionally biased region" description="Gly residues" evidence="19">
    <location>
        <begin position="259"/>
        <end position="275"/>
    </location>
</feature>
<evidence type="ECO:0000256" key="19">
    <source>
        <dbReference type="SAM" id="MobiDB-lite"/>
    </source>
</evidence>
<keyword evidence="13" id="KW-0333">Golgi apparatus</keyword>